<keyword evidence="5" id="KW-1185">Reference proteome</keyword>
<feature type="domain" description="Cytochrome oxidase subunit I profile" evidence="3">
    <location>
        <begin position="1"/>
        <end position="179"/>
    </location>
</feature>
<comment type="pathway">
    <text evidence="1">Energy metabolism; oxidative phosphorylation.</text>
</comment>
<organism evidence="4 5">
    <name type="scientific">Sphagnum jensenii</name>
    <dbReference type="NCBI Taxonomy" id="128206"/>
    <lineage>
        <taxon>Eukaryota</taxon>
        <taxon>Viridiplantae</taxon>
        <taxon>Streptophyta</taxon>
        <taxon>Embryophyta</taxon>
        <taxon>Bryophyta</taxon>
        <taxon>Sphagnophytina</taxon>
        <taxon>Sphagnopsida</taxon>
        <taxon>Sphagnales</taxon>
        <taxon>Sphagnaceae</taxon>
        <taxon>Sphagnum</taxon>
    </lineage>
</organism>
<dbReference type="InterPro" id="IPR023616">
    <property type="entry name" value="Cyt_c_oxase-like_su1_dom"/>
</dbReference>
<evidence type="ECO:0000313" key="4">
    <source>
        <dbReference type="EMBL" id="CAK9856884.1"/>
    </source>
</evidence>
<keyword evidence="1" id="KW-0999">Mitochondrion inner membrane</keyword>
<reference evidence="4" key="1">
    <citation type="submission" date="2024-03" db="EMBL/GenBank/DDBJ databases">
        <authorList>
            <consortium name="ELIXIR-Norway"/>
            <consortium name="Elixir Norway"/>
        </authorList>
    </citation>
    <scope>NUCLEOTIDE SEQUENCE</scope>
</reference>
<name>A0ABP1A1Q4_9BRYO</name>
<comment type="subcellular location">
    <subcellularLocation>
        <location evidence="1">Mitochondrion inner membrane</location>
        <topology evidence="1">Multi-pass membrane protein</topology>
    </subcellularLocation>
</comment>
<proteinExistence type="inferred from homology"/>
<comment type="catalytic activity">
    <reaction evidence="1">
        <text>4 Fe(II)-[cytochrome c] + O2 + 8 H(+)(in) = 4 Fe(III)-[cytochrome c] + 2 H2O + 4 H(+)(out)</text>
        <dbReference type="Rhea" id="RHEA:11436"/>
        <dbReference type="Rhea" id="RHEA-COMP:10350"/>
        <dbReference type="Rhea" id="RHEA-COMP:14399"/>
        <dbReference type="ChEBI" id="CHEBI:15377"/>
        <dbReference type="ChEBI" id="CHEBI:15378"/>
        <dbReference type="ChEBI" id="CHEBI:15379"/>
        <dbReference type="ChEBI" id="CHEBI:29033"/>
        <dbReference type="ChEBI" id="CHEBI:29034"/>
        <dbReference type="EC" id="7.1.1.9"/>
    </reaction>
</comment>
<comment type="function">
    <text evidence="1">Component of the cytochrome c oxidase, the last enzyme in the mitochondrial electron transport chain which drives oxidative phosphorylation. The respiratory chain contains 3 multisubunit complexes succinate dehydrogenase (complex II, CII), ubiquinol-cytochrome c oxidoreductase (cytochrome b-c1 complex, complex III, CIII) and cytochrome c oxidase (complex IV, CIV), that cooperate to transfer electrons derived from NADH and succinate to molecular oxygen, creating an electrochemical gradient over the inner membrane that drives transmembrane transport and the ATP synthase. Cytochrome c oxidase is the component of the respiratory chain that catalyzes the reduction of oxygen to water. Electrons originating from reduced cytochrome c in the intermembrane space (IMS) are transferred via the dinuclear copper A center (CU(A)) of subunit 2 and heme A of subunit 1 to the active site in subunit 1, a binuclear center (BNC) formed by heme A3 and copper B (CU(B)). The BNC reduces molecular oxygen to 2 water molecules using 4 electrons from cytochrome c in the IMS and 4 protons from the mitochondrial matrix.</text>
</comment>
<dbReference type="EC" id="7.1.1.9" evidence="1"/>
<gene>
    <name evidence="4" type="ORF">CSSPJE1EN2_LOCUS26816</name>
</gene>
<feature type="transmembrane region" description="Helical" evidence="2">
    <location>
        <begin position="110"/>
        <end position="132"/>
    </location>
</feature>
<keyword evidence="1" id="KW-0349">Heme</keyword>
<keyword evidence="1" id="KW-0479">Metal-binding</keyword>
<evidence type="ECO:0000259" key="3">
    <source>
        <dbReference type="PROSITE" id="PS50855"/>
    </source>
</evidence>
<dbReference type="PANTHER" id="PTHR10422:SF18">
    <property type="entry name" value="CYTOCHROME C OXIDASE SUBUNIT 1"/>
    <property type="match status" value="1"/>
</dbReference>
<keyword evidence="1" id="KW-0249">Electron transport</keyword>
<dbReference type="Proteomes" id="UP001497522">
    <property type="component" value="Unassembled WGS sequence"/>
</dbReference>
<keyword evidence="1" id="KW-0496">Mitochondrion</keyword>
<keyword evidence="1" id="KW-0186">Copper</keyword>
<dbReference type="Pfam" id="PF00115">
    <property type="entry name" value="COX1"/>
    <property type="match status" value="1"/>
</dbReference>
<evidence type="ECO:0000256" key="1">
    <source>
        <dbReference type="RuleBase" id="RU000369"/>
    </source>
</evidence>
<evidence type="ECO:0000313" key="5">
    <source>
        <dbReference type="Proteomes" id="UP001497522"/>
    </source>
</evidence>
<keyword evidence="1 2" id="KW-0472">Membrane</keyword>
<evidence type="ECO:0000256" key="2">
    <source>
        <dbReference type="SAM" id="Phobius"/>
    </source>
</evidence>
<feature type="transmembrane region" description="Helical" evidence="2">
    <location>
        <begin position="82"/>
        <end position="103"/>
    </location>
</feature>
<comment type="caution">
    <text evidence="4">The sequence shown here is derived from an EMBL/GenBank/DDBJ whole genome shotgun (WGS) entry which is preliminary data.</text>
</comment>
<comment type="similarity">
    <text evidence="1">Belongs to the heme-copper respiratory oxidase family.</text>
</comment>
<accession>A0ABP1A1Q4</accession>
<dbReference type="SUPFAM" id="SSF81442">
    <property type="entry name" value="Cytochrome c oxidase subunit I-like"/>
    <property type="match status" value="1"/>
</dbReference>
<dbReference type="InterPro" id="IPR000883">
    <property type="entry name" value="Cyt_C_Oxase_1"/>
</dbReference>
<protein>
    <recommendedName>
        <fullName evidence="1">Cytochrome c oxidase subunit 1</fullName>
        <ecNumber evidence="1">7.1.1.9</ecNumber>
    </recommendedName>
</protein>
<keyword evidence="1" id="KW-0408">Iron</keyword>
<sequence>MPAMIGGFGNWFVPILIGAPDMAFPRLNNISFWLEKIPYPPLPPSLLLLLSSALVEVGAGTGWTVYPPLSGITSHSGGSVDLAIFSLHLSGVSSILGSINFITRMTMHRLPLFVWSVLVTAFLLLLSLPVLAGSTDQTCVNKLAITMLLTDRNFNTTFFDPAGGGDPILYQHLFWFFGHGRDCANRKGGTLPLQRHLGEHSCSVPQVNYLPRMQITGNEAGCLGVDVMRRVEDSVKKGKKGVFYSALALNSFRSDPGNRRDLLGLECALSSFKGEIPHIACKMPSALARADHPRPNIFRKDRYSIGSVALVVELFSRAEIRISVQLDIINISKLMMPSQGEMRRKAICSNMQVMPKRFTWKERRGFSNGLGSPDSLLAEWKEIRKKSQIVARKAAVIMNEGRWPILEKEFLAIHQLVKNQQRILSLLAASLGLGNPLLRDCMLEICTRLTSRIIAVDNLYYTFGSRTSGVDGEILEASSRISLVRRISWINLRNYKSSPVRHISIFKLRGGERLLKIPTIFDRTVQHLFKLAIEPVTEPFADRYSFGFRKGKCAHMAVGEIAAILNTKTERVRKCHKPFNCKLYPRWIRRESNYQTADRYD</sequence>
<dbReference type="PROSITE" id="PS50855">
    <property type="entry name" value="COX1"/>
    <property type="match status" value="1"/>
</dbReference>
<dbReference type="InterPro" id="IPR036927">
    <property type="entry name" value="Cyt_c_oxase-like_su1_sf"/>
</dbReference>
<keyword evidence="2" id="KW-1133">Transmembrane helix</keyword>
<dbReference type="PRINTS" id="PR01165">
    <property type="entry name" value="CYCOXIDASEI"/>
</dbReference>
<dbReference type="PANTHER" id="PTHR10422">
    <property type="entry name" value="CYTOCHROME C OXIDASE SUBUNIT 1"/>
    <property type="match status" value="1"/>
</dbReference>
<keyword evidence="1" id="KW-0679">Respiratory chain</keyword>
<dbReference type="Gene3D" id="1.20.210.10">
    <property type="entry name" value="Cytochrome c oxidase-like, subunit I domain"/>
    <property type="match status" value="1"/>
</dbReference>
<dbReference type="EMBL" id="CAXHBF010000589">
    <property type="protein sequence ID" value="CAK9856884.1"/>
    <property type="molecule type" value="Genomic_DNA"/>
</dbReference>
<keyword evidence="1" id="KW-0813">Transport</keyword>
<keyword evidence="1 2" id="KW-0812">Transmembrane</keyword>